<dbReference type="InterPro" id="IPR007156">
    <property type="entry name" value="MamQ_LemA"/>
</dbReference>
<proteinExistence type="inferred from homology"/>
<dbReference type="Pfam" id="PF04011">
    <property type="entry name" value="LemA"/>
    <property type="match status" value="1"/>
</dbReference>
<sequence length="217" mass="24341">MANLFDNTTVRNEEGFQPVADNRPVKATASLGAKIFIYASFILIFPIFWYIGKRNAFNRMQNQINNLASGIDVQLQKRSDTLGKLVQQVASYKNFEKEVFSDVAKLRSLTLQGNAIANSQEIDALNNSVFGRVMAVAENYPELKSSSLYMNLMDETTYIEREIAASRRLYNQKVTEFNQEIMVFPSNVPATASGLSTAPLFQASVKSRQDVDMSILN</sequence>
<reference evidence="7 8" key="1">
    <citation type="submission" date="2019-06" db="EMBL/GenBank/DDBJ databases">
        <title>Mycoplasma nasistruthionis sp. nov. str Ms03.</title>
        <authorList>
            <person name="Botes A."/>
        </authorList>
    </citation>
    <scope>NUCLEOTIDE SEQUENCE [LARGE SCALE GENOMIC DNA]</scope>
    <source>
        <strain evidence="7 8">Ms03</strain>
    </source>
</reference>
<dbReference type="InterPro" id="IPR023353">
    <property type="entry name" value="LemA-like_dom_sf"/>
</dbReference>
<accession>A0A4Y6I583</accession>
<name>A0A4Y6I583_9MOLU</name>
<organism evidence="7 8">
    <name type="scientific">Mycoplasma nasistruthionis</name>
    <dbReference type="NCBI Taxonomy" id="353852"/>
    <lineage>
        <taxon>Bacteria</taxon>
        <taxon>Bacillati</taxon>
        <taxon>Mycoplasmatota</taxon>
        <taxon>Mollicutes</taxon>
        <taxon>Mycoplasmataceae</taxon>
        <taxon>Mycoplasma</taxon>
    </lineage>
</organism>
<gene>
    <name evidence="7" type="ORF">FIV53_00290</name>
</gene>
<evidence type="ECO:0000256" key="1">
    <source>
        <dbReference type="ARBA" id="ARBA00004167"/>
    </source>
</evidence>
<dbReference type="AlphaFoldDB" id="A0A4Y6I583"/>
<keyword evidence="3 6" id="KW-0812">Transmembrane</keyword>
<comment type="subcellular location">
    <subcellularLocation>
        <location evidence="1">Membrane</location>
        <topology evidence="1">Single-pass membrane protein</topology>
    </subcellularLocation>
</comment>
<dbReference type="PANTHER" id="PTHR34478:SF1">
    <property type="entry name" value="PROTEIN LEMA"/>
    <property type="match status" value="1"/>
</dbReference>
<keyword evidence="8" id="KW-1185">Reference proteome</keyword>
<keyword evidence="4 6" id="KW-1133">Transmembrane helix</keyword>
<evidence type="ECO:0000313" key="7">
    <source>
        <dbReference type="EMBL" id="QDF64765.1"/>
    </source>
</evidence>
<dbReference type="SUPFAM" id="SSF140478">
    <property type="entry name" value="LemA-like"/>
    <property type="match status" value="1"/>
</dbReference>
<evidence type="ECO:0000256" key="6">
    <source>
        <dbReference type="SAM" id="Phobius"/>
    </source>
</evidence>
<dbReference type="PANTHER" id="PTHR34478">
    <property type="entry name" value="PROTEIN LEMA"/>
    <property type="match status" value="1"/>
</dbReference>
<feature type="transmembrane region" description="Helical" evidence="6">
    <location>
        <begin position="31"/>
        <end position="51"/>
    </location>
</feature>
<dbReference type="GO" id="GO:0016020">
    <property type="term" value="C:membrane"/>
    <property type="evidence" value="ECO:0007669"/>
    <property type="project" value="UniProtKB-SubCell"/>
</dbReference>
<dbReference type="EMBL" id="CP041147">
    <property type="protein sequence ID" value="QDF64765.1"/>
    <property type="molecule type" value="Genomic_DNA"/>
</dbReference>
<dbReference type="Proteomes" id="UP000315201">
    <property type="component" value="Chromosome"/>
</dbReference>
<keyword evidence="5 6" id="KW-0472">Membrane</keyword>
<protein>
    <submittedName>
        <fullName evidence="7">LemA family protein</fullName>
    </submittedName>
</protein>
<evidence type="ECO:0000256" key="4">
    <source>
        <dbReference type="ARBA" id="ARBA00022989"/>
    </source>
</evidence>
<dbReference type="Gene3D" id="1.20.1440.20">
    <property type="entry name" value="LemA-like domain"/>
    <property type="match status" value="1"/>
</dbReference>
<comment type="similarity">
    <text evidence="2">Belongs to the LemA family.</text>
</comment>
<dbReference type="RefSeq" id="WP_208664831.1">
    <property type="nucleotide sequence ID" value="NZ_CP041147.1"/>
</dbReference>
<evidence type="ECO:0000256" key="3">
    <source>
        <dbReference type="ARBA" id="ARBA00022692"/>
    </source>
</evidence>
<evidence type="ECO:0000256" key="2">
    <source>
        <dbReference type="ARBA" id="ARBA00008854"/>
    </source>
</evidence>
<evidence type="ECO:0000256" key="5">
    <source>
        <dbReference type="ARBA" id="ARBA00023136"/>
    </source>
</evidence>
<evidence type="ECO:0000313" key="8">
    <source>
        <dbReference type="Proteomes" id="UP000315201"/>
    </source>
</evidence>